<protein>
    <recommendedName>
        <fullName evidence="9">Transport permease protein</fullName>
    </recommendedName>
</protein>
<evidence type="ECO:0000256" key="4">
    <source>
        <dbReference type="ARBA" id="ARBA00022475"/>
    </source>
</evidence>
<feature type="domain" description="ABC transmembrane type-2" evidence="10">
    <location>
        <begin position="30"/>
        <end position="247"/>
    </location>
</feature>
<proteinExistence type="inferred from homology"/>
<dbReference type="EMBL" id="LBWA01000015">
    <property type="protein sequence ID" value="KKQ97236.1"/>
    <property type="molecule type" value="Genomic_DNA"/>
</dbReference>
<keyword evidence="3 9" id="KW-0813">Transport</keyword>
<dbReference type="GO" id="GO:0140359">
    <property type="term" value="F:ABC-type transporter activity"/>
    <property type="evidence" value="ECO:0007669"/>
    <property type="project" value="InterPro"/>
</dbReference>
<keyword evidence="4 9" id="KW-1003">Cell membrane</keyword>
<keyword evidence="7 9" id="KW-1133">Transmembrane helix</keyword>
<dbReference type="GO" id="GO:0015920">
    <property type="term" value="P:lipopolysaccharide transport"/>
    <property type="evidence" value="ECO:0007669"/>
    <property type="project" value="TreeGrafter"/>
</dbReference>
<evidence type="ECO:0000259" key="10">
    <source>
        <dbReference type="PROSITE" id="PS51012"/>
    </source>
</evidence>
<keyword evidence="6 9" id="KW-0812">Transmembrane</keyword>
<dbReference type="PROSITE" id="PS51012">
    <property type="entry name" value="ABC_TM2"/>
    <property type="match status" value="1"/>
</dbReference>
<dbReference type="PANTHER" id="PTHR30413:SF8">
    <property type="entry name" value="TRANSPORT PERMEASE PROTEIN"/>
    <property type="match status" value="1"/>
</dbReference>
<reference evidence="11 12" key="1">
    <citation type="journal article" date="2015" name="Nature">
        <title>rRNA introns, odd ribosomes, and small enigmatic genomes across a large radiation of phyla.</title>
        <authorList>
            <person name="Brown C.T."/>
            <person name="Hug L.A."/>
            <person name="Thomas B.C."/>
            <person name="Sharon I."/>
            <person name="Castelle C.J."/>
            <person name="Singh A."/>
            <person name="Wilkins M.J."/>
            <person name="Williams K.H."/>
            <person name="Banfield J.F."/>
        </authorList>
    </citation>
    <scope>NUCLEOTIDE SEQUENCE [LARGE SCALE GENOMIC DNA]</scope>
</reference>
<dbReference type="Pfam" id="PF01061">
    <property type="entry name" value="ABC2_membrane"/>
    <property type="match status" value="1"/>
</dbReference>
<dbReference type="Proteomes" id="UP000034325">
    <property type="component" value="Unassembled WGS sequence"/>
</dbReference>
<evidence type="ECO:0000256" key="6">
    <source>
        <dbReference type="ARBA" id="ARBA00022692"/>
    </source>
</evidence>
<dbReference type="GO" id="GO:0043190">
    <property type="term" value="C:ATP-binding cassette (ABC) transporter complex"/>
    <property type="evidence" value="ECO:0007669"/>
    <property type="project" value="InterPro"/>
</dbReference>
<name>A0A0G0Q6F1_9BACT</name>
<gene>
    <name evidence="11" type="ORF">UT23_C0015G0006</name>
</gene>
<evidence type="ECO:0000256" key="3">
    <source>
        <dbReference type="ARBA" id="ARBA00022448"/>
    </source>
</evidence>
<accession>A0A0G0Q6F1</accession>
<dbReference type="PRINTS" id="PR00164">
    <property type="entry name" value="ABC2TRNSPORT"/>
</dbReference>
<evidence type="ECO:0000256" key="2">
    <source>
        <dbReference type="ARBA" id="ARBA00007783"/>
    </source>
</evidence>
<feature type="transmembrane region" description="Helical" evidence="9">
    <location>
        <begin position="60"/>
        <end position="81"/>
    </location>
</feature>
<feature type="transmembrane region" description="Helical" evidence="9">
    <location>
        <begin position="102"/>
        <end position="131"/>
    </location>
</feature>
<evidence type="ECO:0000313" key="12">
    <source>
        <dbReference type="Proteomes" id="UP000034325"/>
    </source>
</evidence>
<dbReference type="AlphaFoldDB" id="A0A0G0Q6F1"/>
<comment type="caution">
    <text evidence="11">The sequence shown here is derived from an EMBL/GenBank/DDBJ whole genome shotgun (WGS) entry which is preliminary data.</text>
</comment>
<feature type="transmembrane region" description="Helical" evidence="9">
    <location>
        <begin position="29"/>
        <end position="54"/>
    </location>
</feature>
<feature type="transmembrane region" description="Helical" evidence="9">
    <location>
        <begin position="137"/>
        <end position="156"/>
    </location>
</feature>
<dbReference type="InterPro" id="IPR013525">
    <property type="entry name" value="ABC2_TM"/>
</dbReference>
<evidence type="ECO:0000256" key="9">
    <source>
        <dbReference type="RuleBase" id="RU361157"/>
    </source>
</evidence>
<evidence type="ECO:0000256" key="5">
    <source>
        <dbReference type="ARBA" id="ARBA00022519"/>
    </source>
</evidence>
<dbReference type="InterPro" id="IPR000412">
    <property type="entry name" value="ABC_2_transport"/>
</dbReference>
<dbReference type="PANTHER" id="PTHR30413">
    <property type="entry name" value="INNER MEMBRANE TRANSPORT PERMEASE"/>
    <property type="match status" value="1"/>
</dbReference>
<comment type="subcellular location">
    <subcellularLocation>
        <location evidence="1">Cell inner membrane</location>
        <topology evidence="1">Multi-pass membrane protein</topology>
    </subcellularLocation>
    <subcellularLocation>
        <location evidence="9">Cell membrane</location>
        <topology evidence="9">Multi-pass membrane protein</topology>
    </subcellularLocation>
</comment>
<keyword evidence="8 9" id="KW-0472">Membrane</keyword>
<evidence type="ECO:0000256" key="8">
    <source>
        <dbReference type="ARBA" id="ARBA00023136"/>
    </source>
</evidence>
<keyword evidence="5" id="KW-0997">Cell inner membrane</keyword>
<organism evidence="11 12">
    <name type="scientific">Candidatus Woesebacteria bacterium GW2011_GWA1_39_12</name>
    <dbReference type="NCBI Taxonomy" id="1618549"/>
    <lineage>
        <taxon>Bacteria</taxon>
        <taxon>Candidatus Woeseibacteriota</taxon>
    </lineage>
</organism>
<evidence type="ECO:0000256" key="7">
    <source>
        <dbReference type="ARBA" id="ARBA00022989"/>
    </source>
</evidence>
<comment type="similarity">
    <text evidence="2 9">Belongs to the ABC-2 integral membrane protein family.</text>
</comment>
<feature type="transmembrane region" description="Helical" evidence="9">
    <location>
        <begin position="221"/>
        <end position="244"/>
    </location>
</feature>
<evidence type="ECO:0000313" key="11">
    <source>
        <dbReference type="EMBL" id="KKQ97236.1"/>
    </source>
</evidence>
<sequence length="255" mass="29328">MSDFFSSQRIWLLWMLTVRELKGRYKSSILGFLWAIINPLFQMIVLTIVFSLILKVQIENYPLFLFSGLLPWTYFATTLMIGTSSLTSNRDIIKKVAFPRELIPFSVVLANLVHFTLALIPFLIILIFLGLAPQKSIIFLPLAILLETTLLTGLILLTSSLQILYRDISFIVVAALLMLFYLTPVFYPLSFVPERLQLIYSLNPMVGVTNFFQYIFLGSEIYLEGIVISLLESIIFFLFGFNIFKARSLFFSDWV</sequence>
<dbReference type="InterPro" id="IPR047817">
    <property type="entry name" value="ABC2_TM_bact-type"/>
</dbReference>
<evidence type="ECO:0000256" key="1">
    <source>
        <dbReference type="ARBA" id="ARBA00004429"/>
    </source>
</evidence>
<feature type="transmembrane region" description="Helical" evidence="9">
    <location>
        <begin position="168"/>
        <end position="187"/>
    </location>
</feature>